<dbReference type="Gene3D" id="1.10.3470.10">
    <property type="entry name" value="ABC transporter involved in vitamin B12 uptake, BtuC"/>
    <property type="match status" value="1"/>
</dbReference>
<dbReference type="Pfam" id="PF01032">
    <property type="entry name" value="FecCD"/>
    <property type="match status" value="1"/>
</dbReference>
<dbReference type="InterPro" id="IPR037294">
    <property type="entry name" value="ABC_BtuC-like"/>
</dbReference>
<feature type="region of interest" description="Disordered" evidence="8">
    <location>
        <begin position="1"/>
        <end position="26"/>
    </location>
</feature>
<evidence type="ECO:0000256" key="9">
    <source>
        <dbReference type="SAM" id="Phobius"/>
    </source>
</evidence>
<keyword evidence="5 9" id="KW-0812">Transmembrane</keyword>
<feature type="transmembrane region" description="Helical" evidence="9">
    <location>
        <begin position="228"/>
        <end position="246"/>
    </location>
</feature>
<evidence type="ECO:0000256" key="3">
    <source>
        <dbReference type="ARBA" id="ARBA00022448"/>
    </source>
</evidence>
<sequence>MSTTVAPDAAEAHSAGPEEASDTGGRRLGQRQDLLRTLLLAGGTVLTLLITVWTLRIGAGGITTADAAQTLWDKLTGGLPATPEELRIQTTVWELRVPRAGLALLGGAALAIAGTLFQGLLRNPLVSPFTLGIAPAAAFGASMAILFAGGGTSSASLVGGALISGILCAAVVVGLAATKQMQPTTLILLGIALTQLFTALTAGLQYIANEEALAAIVRWTWGTVNGAVWYQVVTVAAMLAVALPFIQWRSSSVNAIAFAGDDAARSLGVPVTRVRLELIFVAVLLTAVTISFTGIIGFVGLVGPHIARLLIGPNHRFLLPFSAVVGGLLLVLADAVGRVVLAPALVPAGIVDALIGAPVFLYLILVRKKAF</sequence>
<evidence type="ECO:0000256" key="2">
    <source>
        <dbReference type="ARBA" id="ARBA00007935"/>
    </source>
</evidence>
<evidence type="ECO:0000256" key="7">
    <source>
        <dbReference type="ARBA" id="ARBA00023136"/>
    </source>
</evidence>
<evidence type="ECO:0000313" key="11">
    <source>
        <dbReference type="Proteomes" id="UP001268542"/>
    </source>
</evidence>
<evidence type="ECO:0000313" key="10">
    <source>
        <dbReference type="EMBL" id="MDT9595018.1"/>
    </source>
</evidence>
<evidence type="ECO:0000256" key="5">
    <source>
        <dbReference type="ARBA" id="ARBA00022692"/>
    </source>
</evidence>
<keyword evidence="4" id="KW-1003">Cell membrane</keyword>
<evidence type="ECO:0000256" key="4">
    <source>
        <dbReference type="ARBA" id="ARBA00022475"/>
    </source>
</evidence>
<feature type="transmembrane region" description="Helical" evidence="9">
    <location>
        <begin position="278"/>
        <end position="302"/>
    </location>
</feature>
<dbReference type="PANTHER" id="PTHR30472:SF25">
    <property type="entry name" value="ABC TRANSPORTER PERMEASE PROTEIN MJ0876-RELATED"/>
    <property type="match status" value="1"/>
</dbReference>
<comment type="subcellular location">
    <subcellularLocation>
        <location evidence="1">Cell membrane</location>
        <topology evidence="1">Multi-pass membrane protein</topology>
    </subcellularLocation>
</comment>
<dbReference type="RefSeq" id="WP_315735364.1">
    <property type="nucleotide sequence ID" value="NZ_JAVYII010000009.1"/>
</dbReference>
<evidence type="ECO:0000256" key="6">
    <source>
        <dbReference type="ARBA" id="ARBA00022989"/>
    </source>
</evidence>
<organism evidence="10 11">
    <name type="scientific">Nocardioides imazamoxiresistens</name>
    <dbReference type="NCBI Taxonomy" id="3231893"/>
    <lineage>
        <taxon>Bacteria</taxon>
        <taxon>Bacillati</taxon>
        <taxon>Actinomycetota</taxon>
        <taxon>Actinomycetes</taxon>
        <taxon>Propionibacteriales</taxon>
        <taxon>Nocardioidaceae</taxon>
        <taxon>Nocardioides</taxon>
    </lineage>
</organism>
<feature type="transmembrane region" description="Helical" evidence="9">
    <location>
        <begin position="34"/>
        <end position="55"/>
    </location>
</feature>
<feature type="transmembrane region" description="Helical" evidence="9">
    <location>
        <begin position="100"/>
        <end position="117"/>
    </location>
</feature>
<dbReference type="SUPFAM" id="SSF81345">
    <property type="entry name" value="ABC transporter involved in vitamin B12 uptake, BtuC"/>
    <property type="match status" value="1"/>
</dbReference>
<dbReference type="EMBL" id="JAVYII010000009">
    <property type="protein sequence ID" value="MDT9595018.1"/>
    <property type="molecule type" value="Genomic_DNA"/>
</dbReference>
<gene>
    <name evidence="10" type="ORF">RDV89_18155</name>
</gene>
<name>A0ABU3Q0H0_9ACTN</name>
<feature type="transmembrane region" description="Helical" evidence="9">
    <location>
        <begin position="186"/>
        <end position="208"/>
    </location>
</feature>
<accession>A0ABU3Q0H0</accession>
<feature type="transmembrane region" description="Helical" evidence="9">
    <location>
        <begin position="344"/>
        <end position="365"/>
    </location>
</feature>
<dbReference type="Proteomes" id="UP001268542">
    <property type="component" value="Unassembled WGS sequence"/>
</dbReference>
<keyword evidence="7 9" id="KW-0472">Membrane</keyword>
<evidence type="ECO:0000256" key="8">
    <source>
        <dbReference type="SAM" id="MobiDB-lite"/>
    </source>
</evidence>
<dbReference type="PANTHER" id="PTHR30472">
    <property type="entry name" value="FERRIC ENTEROBACTIN TRANSPORT SYSTEM PERMEASE PROTEIN"/>
    <property type="match status" value="1"/>
</dbReference>
<protein>
    <submittedName>
        <fullName evidence="10">Iron ABC transporter permease</fullName>
    </submittedName>
</protein>
<proteinExistence type="inferred from homology"/>
<feature type="transmembrane region" description="Helical" evidence="9">
    <location>
        <begin position="317"/>
        <end position="337"/>
    </location>
</feature>
<reference evidence="10 11" key="1">
    <citation type="submission" date="2023-08" db="EMBL/GenBank/DDBJ databases">
        <title>Nocardioides seae sp. nov., a bacterium isolated from a soil.</title>
        <authorList>
            <person name="Wang X."/>
        </authorList>
    </citation>
    <scope>NUCLEOTIDE SEQUENCE [LARGE SCALE GENOMIC DNA]</scope>
    <source>
        <strain evidence="10 11">YZH12</strain>
    </source>
</reference>
<feature type="transmembrane region" description="Helical" evidence="9">
    <location>
        <begin position="129"/>
        <end position="149"/>
    </location>
</feature>
<comment type="similarity">
    <text evidence="2">Belongs to the binding-protein-dependent transport system permease family. FecCD subfamily.</text>
</comment>
<keyword evidence="6 9" id="KW-1133">Transmembrane helix</keyword>
<keyword evidence="3" id="KW-0813">Transport</keyword>
<dbReference type="InterPro" id="IPR000522">
    <property type="entry name" value="ABC_transptr_permease_BtuC"/>
</dbReference>
<comment type="caution">
    <text evidence="10">The sequence shown here is derived from an EMBL/GenBank/DDBJ whole genome shotgun (WGS) entry which is preliminary data.</text>
</comment>
<keyword evidence="11" id="KW-1185">Reference proteome</keyword>
<feature type="transmembrane region" description="Helical" evidence="9">
    <location>
        <begin position="155"/>
        <end position="177"/>
    </location>
</feature>
<evidence type="ECO:0000256" key="1">
    <source>
        <dbReference type="ARBA" id="ARBA00004651"/>
    </source>
</evidence>
<dbReference type="CDD" id="cd06550">
    <property type="entry name" value="TM_ABC_iron-siderophores_like"/>
    <property type="match status" value="1"/>
</dbReference>